<dbReference type="NCBIfam" id="TIGR03696">
    <property type="entry name" value="Rhs_assc_core"/>
    <property type="match status" value="1"/>
</dbReference>
<dbReference type="InterPro" id="IPR022385">
    <property type="entry name" value="Rhs_assc_core"/>
</dbReference>
<dbReference type="Pfam" id="PF05593">
    <property type="entry name" value="RHS_repeat"/>
    <property type="match status" value="4"/>
</dbReference>
<dbReference type="Gene3D" id="2.180.10.10">
    <property type="entry name" value="RHS repeat-associated core"/>
    <property type="match status" value="6"/>
</dbReference>
<evidence type="ECO:0000256" key="2">
    <source>
        <dbReference type="SAM" id="MobiDB-lite"/>
    </source>
</evidence>
<proteinExistence type="predicted"/>
<evidence type="ECO:0000313" key="5">
    <source>
        <dbReference type="EMBL" id="PPI13741.1"/>
    </source>
</evidence>
<feature type="domain" description="Teneurin-like YD-shell" evidence="4">
    <location>
        <begin position="415"/>
        <end position="577"/>
    </location>
</feature>
<keyword evidence="1" id="KW-0677">Repeat</keyword>
<gene>
    <name evidence="5" type="ORF">C5C51_08440</name>
</gene>
<dbReference type="Proteomes" id="UP000237966">
    <property type="component" value="Unassembled WGS sequence"/>
</dbReference>
<dbReference type="PANTHER" id="PTHR32305">
    <property type="match status" value="1"/>
</dbReference>
<dbReference type="InterPro" id="IPR031325">
    <property type="entry name" value="RHS_repeat"/>
</dbReference>
<dbReference type="RefSeq" id="WP_027691708.1">
    <property type="nucleotide sequence ID" value="NZ_CP037977.1"/>
</dbReference>
<evidence type="ECO:0000259" key="3">
    <source>
        <dbReference type="Pfam" id="PF20148"/>
    </source>
</evidence>
<dbReference type="PANTHER" id="PTHR32305:SF15">
    <property type="entry name" value="PROTEIN RHSA-RELATED"/>
    <property type="match status" value="1"/>
</dbReference>
<accession>A0A2S5Y4S0</accession>
<feature type="region of interest" description="Disordered" evidence="2">
    <location>
        <begin position="121"/>
        <end position="165"/>
    </location>
</feature>
<dbReference type="NCBIfam" id="TIGR01643">
    <property type="entry name" value="YD_repeat_2x"/>
    <property type="match status" value="13"/>
</dbReference>
<sequence>MDLGAIEEDVPFDNGTAEKLIAEFNAAAATLEGQGVSRSTAVTSALTEFRGRFAELFQSNARIAAQDSTELTERLRQVATAAGRLREEAQKEQERRRIAREWKHKHDNKNFFEKAGEALFGEEHPPVGPAAQPLSLPVEAGSTGSRETPAPSGTGFGSGTSSARPADLRSFATTTVALNDDLKDKPTTLRGLLADFAANCRWGYLSADGVVAGLEQWLTANAHDATWATTLANAFAAAGGEGVVSRVADSALAVALTSAGASLRRQDLTIDPPQAFGAPPTTGYADDPVNTATGNFLEAEVDLGFSGGCASLEFSRSYNSLDDRSAAFGRGWSSIADERLRLADDGATWVLRDGREIFFPREGDGWARAVGENCWLVSEGEHLVVSGNDGSRREFSSSGRWLSASTGPGTRVWADYDAQERLVRLRHERGRWIDIEWAQDRIVVVTASDGRRVEYEYEHDRLVAATGPLGSRRYGWNEDGLLASVTDVGGVVEVANTYDARRRVVTQRSPFGRVTRYAYLPGRTTVVSDEDGTRSNTWIADARGRLVGVIDSHGRRQSMSFDARGNLLSVTERNGAVTAHAYDERGRRVRTVTESGADITYGYDSHDRVTTVVAESGAVTSYEYPDDDSRNPCVLSDPEGGRTTLIWSAGLLTEAIDPVGVAVRFHYDEHGELIATTNAEGQTARLERDAAGRVTAAVSPSGARTQLRYDDAGRLVSHRDALGATWRYEHDSGSRVSAIIDPLGARTVMEHGEHGEVTRTIDPLGRAVTRLFDDLGNVEAAILPDGSAWRFAHDALSRLTAITDPTGEVWRREYDATGELAALIDPTGVRCSLSAQARRVTVNDGVASARVECDPLGRPTSVESPDGSTSVTVYDRCGRPVELLDGEGSLTVLRRDAAGRVVEHISPTGAVTRYEYDRCGRPQAVVDPSGARTTIEYDADGRPVRQVAPNGEVEWTEYDVVGRVTAQHTPGRGTARYRYDALGRVVFSRDSWYGTRRFRYDAAGQLVEAVNGLGGVTRYEYDERGRTTAVIDPLGGVNRRAYDATDRAVAVTDPLGRTTTAGYDAAGRPLWQQDPDGHRAQWRYDGSGREASSWVDGRCVSEIDRDVRGRRVVVTDHSAAEGPVAHTLVWNRRGQLVGRTRGGRGVAWEYDAGGARVAMVDPDGVRTVYERDALGRVVAVEHPLLGRAECEYDAAGRLVSSSAGGVVQRWEYRDGFPVVHEVVGSGVSVLDRDGEGRLVRVSGFEGVVEYGYDGACQLVESRGRVVSSWRYDVGGRVVSEMVAGRSVVNSYDVAGQLVRSVGGDGSVSEFVYDGLGRRVRVRGADGGERCFAWSGAGWLESVTDRGGDGSVSTTRLSVDALGELASVDGAEVWWDSAAVVPAVVSVGGVSVVSAPGGVTGVGDRWLGSGWRGERGTGLWDPWGVVTVAAGGAAAGGVPVGVSVTAGGGVAVAGVEWLGFRVYDPGTRGFLSVDPLEPVVGSGWVGNPYSYAGNDPLHAVDPWGLRPVTDEELRVYREGNNGVFAAQWDWSCKNWEYAAGVAMVGAGGFLMATGIGGPLGVMLIGAGVDTIIQKATSGKVEWGEVAVSGALGAFGGAGVAAKAGFTGMKAAVVAGAASGGVSGGVQNTYSYMTGPGPHDVGGALQSAAVGTASGALLGAGGGAAGQFASQKVMGALAHNPGAETMAMGRSMEQRVTPYALKNDYGYYKALPDSVYKASRKVLKEKLNEKAHVWVNKKWIDYQMKQGKNLVDIGAPDELLRPQGLKPIDPSPYYSMELERVKGYPQYRQDPQPQWDLRK</sequence>
<organism evidence="5 6">
    <name type="scientific">Rathayibacter toxicus</name>
    <dbReference type="NCBI Taxonomy" id="145458"/>
    <lineage>
        <taxon>Bacteria</taxon>
        <taxon>Bacillati</taxon>
        <taxon>Actinomycetota</taxon>
        <taxon>Actinomycetes</taxon>
        <taxon>Micrococcales</taxon>
        <taxon>Microbacteriaceae</taxon>
        <taxon>Rathayibacter</taxon>
    </lineage>
</organism>
<reference evidence="5 6" key="1">
    <citation type="submission" date="2018-02" db="EMBL/GenBank/DDBJ databases">
        <title>Bacteriophage NCPPB3778 and a type I-E CRISPR drive the evolution of the US Biological Select Agent, Rathayibacter toxicus.</title>
        <authorList>
            <person name="Davis E.W.II."/>
            <person name="Tabima J.F."/>
            <person name="Weisberg A.J."/>
            <person name="Lopes L.D."/>
            <person name="Wiseman M.S."/>
            <person name="Wiseman M.S."/>
            <person name="Pupko T."/>
            <person name="Belcher M.S."/>
            <person name="Sechler A.J."/>
            <person name="Tancos M.A."/>
            <person name="Schroeder B.K."/>
            <person name="Murray T.D."/>
            <person name="Luster D.G."/>
            <person name="Schneider W.L."/>
            <person name="Rogers E."/>
            <person name="Andreote F.D."/>
            <person name="Grunwald N.J."/>
            <person name="Putnam M.L."/>
            <person name="Chang J.H."/>
        </authorList>
    </citation>
    <scope>NUCLEOTIDE SEQUENCE [LARGE SCALE GENOMIC DNA]</scope>
    <source>
        <strain evidence="5 6">FH99</strain>
    </source>
</reference>
<dbReference type="Pfam" id="PF25023">
    <property type="entry name" value="TEN_YD-shell"/>
    <property type="match status" value="2"/>
</dbReference>
<protein>
    <submittedName>
        <fullName evidence="5">Type IV secretion protein Rhs</fullName>
    </submittedName>
</protein>
<evidence type="ECO:0000256" key="1">
    <source>
        <dbReference type="ARBA" id="ARBA00022737"/>
    </source>
</evidence>
<dbReference type="InterPro" id="IPR045351">
    <property type="entry name" value="DUF6531"/>
</dbReference>
<evidence type="ECO:0000313" key="6">
    <source>
        <dbReference type="Proteomes" id="UP000237966"/>
    </source>
</evidence>
<dbReference type="InterPro" id="IPR006530">
    <property type="entry name" value="YD"/>
</dbReference>
<feature type="domain" description="DUF6531" evidence="3">
    <location>
        <begin position="287"/>
        <end position="359"/>
    </location>
</feature>
<dbReference type="SUPFAM" id="SSF69304">
    <property type="entry name" value="Tricorn protease N-terminal domain"/>
    <property type="match status" value="1"/>
</dbReference>
<dbReference type="InterPro" id="IPR050708">
    <property type="entry name" value="T6SS_VgrG/RHS"/>
</dbReference>
<evidence type="ECO:0000259" key="4">
    <source>
        <dbReference type="Pfam" id="PF25023"/>
    </source>
</evidence>
<dbReference type="InterPro" id="IPR056823">
    <property type="entry name" value="TEN-like_YD-shell"/>
</dbReference>
<name>A0A2S5Y4S0_9MICO</name>
<dbReference type="EMBL" id="PSWU01000013">
    <property type="protein sequence ID" value="PPI13741.1"/>
    <property type="molecule type" value="Genomic_DNA"/>
</dbReference>
<feature type="domain" description="Teneurin-like YD-shell" evidence="4">
    <location>
        <begin position="914"/>
        <end position="1096"/>
    </location>
</feature>
<comment type="caution">
    <text evidence="5">The sequence shown here is derived from an EMBL/GenBank/DDBJ whole genome shotgun (WGS) entry which is preliminary data.</text>
</comment>
<dbReference type="Pfam" id="PF20148">
    <property type="entry name" value="DUF6531"/>
    <property type="match status" value="1"/>
</dbReference>